<feature type="transmembrane region" description="Helical" evidence="8">
    <location>
        <begin position="177"/>
        <end position="196"/>
    </location>
</feature>
<dbReference type="InterPro" id="IPR003661">
    <property type="entry name" value="HisK_dim/P_dom"/>
</dbReference>
<dbReference type="SUPFAM" id="SSF55874">
    <property type="entry name" value="ATPase domain of HSP90 chaperone/DNA topoisomerase II/histidine kinase"/>
    <property type="match status" value="1"/>
</dbReference>
<evidence type="ECO:0000256" key="2">
    <source>
        <dbReference type="ARBA" id="ARBA00012438"/>
    </source>
</evidence>
<dbReference type="AlphaFoldDB" id="A0A495D381"/>
<dbReference type="Gene3D" id="1.10.287.130">
    <property type="match status" value="1"/>
</dbReference>
<dbReference type="SUPFAM" id="SSF103473">
    <property type="entry name" value="MFS general substrate transporter"/>
    <property type="match status" value="1"/>
</dbReference>
<accession>A0A495D381</accession>
<dbReference type="SMART" id="SM00448">
    <property type="entry name" value="REC"/>
    <property type="match status" value="1"/>
</dbReference>
<evidence type="ECO:0000259" key="9">
    <source>
        <dbReference type="PROSITE" id="PS50109"/>
    </source>
</evidence>
<feature type="transmembrane region" description="Helical" evidence="8">
    <location>
        <begin position="126"/>
        <end position="145"/>
    </location>
</feature>
<dbReference type="SMART" id="SM00388">
    <property type="entry name" value="HisKA"/>
    <property type="match status" value="1"/>
</dbReference>
<organism evidence="11 12">
    <name type="scientific">Maricaulis maris</name>
    <dbReference type="NCBI Taxonomy" id="74318"/>
    <lineage>
        <taxon>Bacteria</taxon>
        <taxon>Pseudomonadati</taxon>
        <taxon>Pseudomonadota</taxon>
        <taxon>Alphaproteobacteria</taxon>
        <taxon>Maricaulales</taxon>
        <taxon>Maricaulaceae</taxon>
        <taxon>Maricaulis</taxon>
    </lineage>
</organism>
<evidence type="ECO:0000259" key="10">
    <source>
        <dbReference type="PROSITE" id="PS50110"/>
    </source>
</evidence>
<dbReference type="Gene3D" id="3.40.50.2300">
    <property type="match status" value="1"/>
</dbReference>
<keyword evidence="3 7" id="KW-0597">Phosphoprotein</keyword>
<dbReference type="SUPFAM" id="SSF47384">
    <property type="entry name" value="Homodimeric domain of signal transducing histidine kinase"/>
    <property type="match status" value="1"/>
</dbReference>
<evidence type="ECO:0000256" key="8">
    <source>
        <dbReference type="SAM" id="Phobius"/>
    </source>
</evidence>
<dbReference type="InterPro" id="IPR036259">
    <property type="entry name" value="MFS_trans_sf"/>
</dbReference>
<dbReference type="CDD" id="cd00075">
    <property type="entry name" value="HATPase"/>
    <property type="match status" value="1"/>
</dbReference>
<evidence type="ECO:0000256" key="4">
    <source>
        <dbReference type="ARBA" id="ARBA00022679"/>
    </source>
</evidence>
<evidence type="ECO:0000313" key="11">
    <source>
        <dbReference type="EMBL" id="RKQ96213.1"/>
    </source>
</evidence>
<dbReference type="GO" id="GO:0000155">
    <property type="term" value="F:phosphorelay sensor kinase activity"/>
    <property type="evidence" value="ECO:0007669"/>
    <property type="project" value="InterPro"/>
</dbReference>
<feature type="transmembrane region" description="Helical" evidence="8">
    <location>
        <begin position="37"/>
        <end position="58"/>
    </location>
</feature>
<dbReference type="InterPro" id="IPR001789">
    <property type="entry name" value="Sig_transdc_resp-reg_receiver"/>
</dbReference>
<dbReference type="PROSITE" id="PS50109">
    <property type="entry name" value="HIS_KIN"/>
    <property type="match status" value="1"/>
</dbReference>
<feature type="transmembrane region" description="Helical" evidence="8">
    <location>
        <begin position="98"/>
        <end position="120"/>
    </location>
</feature>
<evidence type="ECO:0000256" key="7">
    <source>
        <dbReference type="PROSITE-ProRule" id="PRU00169"/>
    </source>
</evidence>
<dbReference type="InterPro" id="IPR003594">
    <property type="entry name" value="HATPase_dom"/>
</dbReference>
<dbReference type="OrthoDB" id="9774458at2"/>
<dbReference type="InterPro" id="IPR050736">
    <property type="entry name" value="Sensor_HK_Regulatory"/>
</dbReference>
<dbReference type="PROSITE" id="PS50110">
    <property type="entry name" value="RESPONSE_REGULATORY"/>
    <property type="match status" value="1"/>
</dbReference>
<evidence type="ECO:0000313" key="12">
    <source>
        <dbReference type="Proteomes" id="UP000273675"/>
    </source>
</evidence>
<keyword evidence="8" id="KW-0472">Membrane</keyword>
<evidence type="ECO:0000256" key="5">
    <source>
        <dbReference type="ARBA" id="ARBA00022777"/>
    </source>
</evidence>
<comment type="catalytic activity">
    <reaction evidence="1">
        <text>ATP + protein L-histidine = ADP + protein N-phospho-L-histidine.</text>
        <dbReference type="EC" id="2.7.13.3"/>
    </reaction>
</comment>
<name>A0A495D381_9PROT</name>
<reference evidence="11 12" key="1">
    <citation type="submission" date="2018-10" db="EMBL/GenBank/DDBJ databases">
        <title>Genomic Encyclopedia of Type Strains, Phase IV (KMG-IV): sequencing the most valuable type-strain genomes for metagenomic binning, comparative biology and taxonomic classification.</title>
        <authorList>
            <person name="Goeker M."/>
        </authorList>
    </citation>
    <scope>NUCLEOTIDE SEQUENCE [LARGE SCALE GENOMIC DNA]</scope>
    <source>
        <strain evidence="11 12">DSM 4734</strain>
    </source>
</reference>
<comment type="caution">
    <text evidence="11">The sequence shown here is derived from an EMBL/GenBank/DDBJ whole genome shotgun (WGS) entry which is preliminary data.</text>
</comment>
<dbReference type="Gene3D" id="3.30.565.10">
    <property type="entry name" value="Histidine kinase-like ATPase, C-terminal domain"/>
    <property type="match status" value="1"/>
</dbReference>
<dbReference type="SUPFAM" id="SSF52172">
    <property type="entry name" value="CheY-like"/>
    <property type="match status" value="1"/>
</dbReference>
<dbReference type="InterPro" id="IPR036890">
    <property type="entry name" value="HATPase_C_sf"/>
</dbReference>
<feature type="modified residue" description="4-aspartylphosphate" evidence="7">
    <location>
        <position position="523"/>
    </location>
</feature>
<dbReference type="Pfam" id="PF00512">
    <property type="entry name" value="HisKA"/>
    <property type="match status" value="1"/>
</dbReference>
<dbReference type="EMBL" id="RBIM01000005">
    <property type="protein sequence ID" value="RKQ96213.1"/>
    <property type="molecule type" value="Genomic_DNA"/>
</dbReference>
<dbReference type="InterPro" id="IPR011006">
    <property type="entry name" value="CheY-like_superfamily"/>
</dbReference>
<evidence type="ECO:0000256" key="6">
    <source>
        <dbReference type="ARBA" id="ARBA00023012"/>
    </source>
</evidence>
<keyword evidence="6" id="KW-0902">Two-component regulatory system</keyword>
<sequence length="595" mass="64003">MTDTTRHMPDPASATEPAATDLEQVRMGQARLLRDRTGMSCLIIGGVILYLAILIMLAGQFAVAASWVAAAGSMVGIVFLYPRLAVPDGVDRTNYRRYLTGHVVISGLTGVIWALFAIAILDAGSLLHLFIAINMVFAITVGGMMPSAEYRSTYIALATATLVPFSAYWLITIDGPLRLIGLGLLIYYGFGLLVSARAEIQTKEMLAAERNRELTRRLQEKNALIEKVSAEKSRFLAATSHDMSQPLQAQGFFIGAMRPLMERPDQTALLDKIEACWQAQQQLLQALVETARLDSGAIVAKPRAFDLTSVLTGLEQEFAEPAHDNEIALETRFEPAVLDSDPLLVARILRNLLSNAVKFTPAGGRVSLQSRRDGDRVRIEVCDTGNGIPADAIDRVFDEYVQLAPTRDNAPKGLGLGLPIVRQLARKLGAELTFDSTPGEGTRASITLACQPVGEIAAPASPSPAEITGAPLIVLVEDESSVRDALSILLTDWKCRVIAAASGADAIELMGWATSEPALLIVDKRLADGEDGLETIAALRSEVAADIPAVLLTGDVYQFEKLAGLDNVTVLTKPTDPAQLRQTLLDSLAHPPHAD</sequence>
<dbReference type="RefSeq" id="WP_147422691.1">
    <property type="nucleotide sequence ID" value="NZ_RBIM01000005.1"/>
</dbReference>
<dbReference type="InterPro" id="IPR005467">
    <property type="entry name" value="His_kinase_dom"/>
</dbReference>
<proteinExistence type="predicted"/>
<feature type="transmembrane region" description="Helical" evidence="8">
    <location>
        <begin position="64"/>
        <end position="86"/>
    </location>
</feature>
<dbReference type="InterPro" id="IPR036097">
    <property type="entry name" value="HisK_dim/P_sf"/>
</dbReference>
<keyword evidence="8" id="KW-1133">Transmembrane helix</keyword>
<dbReference type="PANTHER" id="PTHR43711">
    <property type="entry name" value="TWO-COMPONENT HISTIDINE KINASE"/>
    <property type="match status" value="1"/>
</dbReference>
<evidence type="ECO:0000256" key="1">
    <source>
        <dbReference type="ARBA" id="ARBA00000085"/>
    </source>
</evidence>
<dbReference type="Pfam" id="PF02518">
    <property type="entry name" value="HATPase_c"/>
    <property type="match status" value="1"/>
</dbReference>
<dbReference type="InterPro" id="IPR004358">
    <property type="entry name" value="Sig_transdc_His_kin-like_C"/>
</dbReference>
<keyword evidence="5 11" id="KW-0418">Kinase</keyword>
<dbReference type="Pfam" id="PF00072">
    <property type="entry name" value="Response_reg"/>
    <property type="match status" value="1"/>
</dbReference>
<feature type="transmembrane region" description="Helical" evidence="8">
    <location>
        <begin position="152"/>
        <end position="171"/>
    </location>
</feature>
<protein>
    <recommendedName>
        <fullName evidence="2">histidine kinase</fullName>
        <ecNumber evidence="2">2.7.13.3</ecNumber>
    </recommendedName>
</protein>
<feature type="domain" description="Response regulatory" evidence="10">
    <location>
        <begin position="472"/>
        <end position="588"/>
    </location>
</feature>
<dbReference type="EC" id="2.7.13.3" evidence="2"/>
<dbReference type="SMART" id="SM00387">
    <property type="entry name" value="HATPase_c"/>
    <property type="match status" value="1"/>
</dbReference>
<dbReference type="Proteomes" id="UP000273675">
    <property type="component" value="Unassembled WGS sequence"/>
</dbReference>
<gene>
    <name evidence="11" type="ORF">C7435_2465</name>
</gene>
<dbReference type="PRINTS" id="PR00344">
    <property type="entry name" value="BCTRLSENSOR"/>
</dbReference>
<keyword evidence="4" id="KW-0808">Transferase</keyword>
<feature type="domain" description="Histidine kinase" evidence="9">
    <location>
        <begin position="238"/>
        <end position="452"/>
    </location>
</feature>
<evidence type="ECO:0000256" key="3">
    <source>
        <dbReference type="ARBA" id="ARBA00022553"/>
    </source>
</evidence>
<keyword evidence="8" id="KW-0812">Transmembrane</keyword>
<dbReference type="PANTHER" id="PTHR43711:SF1">
    <property type="entry name" value="HISTIDINE KINASE 1"/>
    <property type="match status" value="1"/>
</dbReference>